<dbReference type="InterPro" id="IPR016181">
    <property type="entry name" value="Acyl_CoA_acyltransferase"/>
</dbReference>
<protein>
    <recommendedName>
        <fullName evidence="1">N-acetyltransferase domain-containing protein</fullName>
    </recommendedName>
</protein>
<dbReference type="InterPro" id="IPR000182">
    <property type="entry name" value="GNAT_dom"/>
</dbReference>
<sequence>MNLTTERCFIRSFAEDDWHDVYAYTSDPAVMKYIPEGVFSKENAKEFVKNNRLKKAKNFAVL</sequence>
<dbReference type="GO" id="GO:0016747">
    <property type="term" value="F:acyltransferase activity, transferring groups other than amino-acyl groups"/>
    <property type="evidence" value="ECO:0007669"/>
    <property type="project" value="InterPro"/>
</dbReference>
<gene>
    <name evidence="2" type="ORF">BsIDN1_02710</name>
</gene>
<dbReference type="Gene3D" id="3.40.630.30">
    <property type="match status" value="1"/>
</dbReference>
<dbReference type="EMBL" id="AP021906">
    <property type="protein sequence ID" value="BBP86653.1"/>
    <property type="molecule type" value="Genomic_DNA"/>
</dbReference>
<dbReference type="AlphaFoldDB" id="A0A5S9M0K3"/>
<reference evidence="2 3" key="1">
    <citation type="submission" date="2019-12" db="EMBL/GenBank/DDBJ databases">
        <title>Full genome sequence of a Bacillus safensis strain isolated from commercially available natto in Indonesia.</title>
        <authorList>
            <person name="Yoshida M."/>
            <person name="Uomi M."/>
            <person name="Waturangi D."/>
            <person name="Ekaputri J.J."/>
            <person name="Setiamarga D.H.E."/>
        </authorList>
    </citation>
    <scope>NUCLEOTIDE SEQUENCE [LARGE SCALE GENOMIC DNA]</scope>
    <source>
        <strain evidence="2 3">IDN1</strain>
    </source>
</reference>
<evidence type="ECO:0000313" key="3">
    <source>
        <dbReference type="Proteomes" id="UP000464658"/>
    </source>
</evidence>
<name>A0A5S9M0K3_BACIA</name>
<organism evidence="2 3">
    <name type="scientific">Bacillus safensis</name>
    <dbReference type="NCBI Taxonomy" id="561879"/>
    <lineage>
        <taxon>Bacteria</taxon>
        <taxon>Bacillati</taxon>
        <taxon>Bacillota</taxon>
        <taxon>Bacilli</taxon>
        <taxon>Bacillales</taxon>
        <taxon>Bacillaceae</taxon>
        <taxon>Bacillus</taxon>
    </lineage>
</organism>
<evidence type="ECO:0000259" key="1">
    <source>
        <dbReference type="Pfam" id="PF13302"/>
    </source>
</evidence>
<dbReference type="SUPFAM" id="SSF55729">
    <property type="entry name" value="Acyl-CoA N-acyltransferases (Nat)"/>
    <property type="match status" value="1"/>
</dbReference>
<feature type="domain" description="N-acetyltransferase" evidence="1">
    <location>
        <begin position="7"/>
        <end position="55"/>
    </location>
</feature>
<accession>A0A5S9M0K3</accession>
<evidence type="ECO:0000313" key="2">
    <source>
        <dbReference type="EMBL" id="BBP86653.1"/>
    </source>
</evidence>
<proteinExistence type="predicted"/>
<dbReference type="Proteomes" id="UP000464658">
    <property type="component" value="Chromosome"/>
</dbReference>
<dbReference type="Pfam" id="PF13302">
    <property type="entry name" value="Acetyltransf_3"/>
    <property type="match status" value="1"/>
</dbReference>